<keyword evidence="8" id="KW-1185">Reference proteome</keyword>
<evidence type="ECO:0000259" key="6">
    <source>
        <dbReference type="Pfam" id="PF13649"/>
    </source>
</evidence>
<sequence>MKQLATKFREQGFLSPVRVLSPDQARTLRADLEAYECDHSLRGNKRFKLHLLTRWAAQLVRHPRILEVVQAILGPDILVWSSDVNIKGPSSDSFFSWHQDATYAGLAPSEDVLTCWLALSPSNERSGCLRFYPESHHQGQLTHTERPAATNLLAFGQTVDLEQLRTSRGLCTSEPVSAELDPGECSFHHFYNVHGSGPNTSTERRVGFAIRYMAAHVRRRIGSQESATLVRGEDRFLHFLHEEAPSADLDEKALEAHAKAMALEDANYFDSASTTSEGAADAGFDGGAGAGAGSDADADADAGSDPEFEEKMRRNPGLFSDTPAPSRLFCYNWADGFEAPFVPATPETVESVCTRVGVSSEDYVLDLGCGDGRFLLHAAEVHGAAGLGVDLDQDLVEGATVAAATRGVRELVQFQTADIFEVSLDGASVIIVFLLPSCLQKIAQRLLPYLQADPKNVVVSINWELPECRGFQVAAYPSDERGTQSIYIYSTSRMPAKSSSK</sequence>
<dbReference type="Proteomes" id="UP001190700">
    <property type="component" value="Unassembled WGS sequence"/>
</dbReference>
<comment type="caution">
    <text evidence="7">The sequence shown here is derived from an EMBL/GenBank/DDBJ whole genome shotgun (WGS) entry which is preliminary data.</text>
</comment>
<dbReference type="InterPro" id="IPR008775">
    <property type="entry name" value="Phytyl_CoA_dOase-like"/>
</dbReference>
<dbReference type="EMBL" id="LGRX02033498">
    <property type="protein sequence ID" value="KAK3241007.1"/>
    <property type="molecule type" value="Genomic_DNA"/>
</dbReference>
<proteinExistence type="inferred from homology"/>
<dbReference type="InterPro" id="IPR026170">
    <property type="entry name" value="FAM173A/B"/>
</dbReference>
<comment type="similarity">
    <text evidence="1">Belongs to the ANT/ATPSC lysine N-methyltransferase family.</text>
</comment>
<evidence type="ECO:0000256" key="3">
    <source>
        <dbReference type="ARBA" id="ARBA00022679"/>
    </source>
</evidence>
<reference evidence="7 8" key="1">
    <citation type="journal article" date="2015" name="Genome Biol. Evol.">
        <title>Comparative Genomics of a Bacterivorous Green Alga Reveals Evolutionary Causalities and Consequences of Phago-Mixotrophic Mode of Nutrition.</title>
        <authorList>
            <person name="Burns J.A."/>
            <person name="Paasch A."/>
            <person name="Narechania A."/>
            <person name="Kim E."/>
        </authorList>
    </citation>
    <scope>NUCLEOTIDE SEQUENCE [LARGE SCALE GENOMIC DNA]</scope>
    <source>
        <strain evidence="7 8">PLY_AMNH</strain>
    </source>
</reference>
<dbReference type="GO" id="GO:0016279">
    <property type="term" value="F:protein-lysine N-methyltransferase activity"/>
    <property type="evidence" value="ECO:0007669"/>
    <property type="project" value="InterPro"/>
</dbReference>
<dbReference type="Gene3D" id="2.60.120.620">
    <property type="entry name" value="q2cbj1_9rhob like domain"/>
    <property type="match status" value="1"/>
</dbReference>
<keyword evidence="2" id="KW-0489">Methyltransferase</keyword>
<name>A0AAE0BQT0_9CHLO</name>
<keyword evidence="4" id="KW-0949">S-adenosyl-L-methionine</keyword>
<dbReference type="CDD" id="cd02440">
    <property type="entry name" value="AdoMet_MTases"/>
    <property type="match status" value="1"/>
</dbReference>
<gene>
    <name evidence="7" type="ORF">CYMTET_49194</name>
</gene>
<evidence type="ECO:0000256" key="4">
    <source>
        <dbReference type="ARBA" id="ARBA00022691"/>
    </source>
</evidence>
<evidence type="ECO:0000313" key="8">
    <source>
        <dbReference type="Proteomes" id="UP001190700"/>
    </source>
</evidence>
<organism evidence="7 8">
    <name type="scientific">Cymbomonas tetramitiformis</name>
    <dbReference type="NCBI Taxonomy" id="36881"/>
    <lineage>
        <taxon>Eukaryota</taxon>
        <taxon>Viridiplantae</taxon>
        <taxon>Chlorophyta</taxon>
        <taxon>Pyramimonadophyceae</taxon>
        <taxon>Pyramimonadales</taxon>
        <taxon>Pyramimonadaceae</taxon>
        <taxon>Cymbomonas</taxon>
    </lineage>
</organism>
<evidence type="ECO:0000256" key="2">
    <source>
        <dbReference type="ARBA" id="ARBA00022603"/>
    </source>
</evidence>
<dbReference type="GO" id="GO:1905706">
    <property type="term" value="P:regulation of mitochondrial ATP synthesis coupled proton transport"/>
    <property type="evidence" value="ECO:0007669"/>
    <property type="project" value="TreeGrafter"/>
</dbReference>
<feature type="region of interest" description="Disordered" evidence="5">
    <location>
        <begin position="280"/>
        <end position="317"/>
    </location>
</feature>
<dbReference type="InterPro" id="IPR041698">
    <property type="entry name" value="Methyltransf_25"/>
</dbReference>
<evidence type="ECO:0000313" key="7">
    <source>
        <dbReference type="EMBL" id="KAK3241007.1"/>
    </source>
</evidence>
<dbReference type="GO" id="GO:0005739">
    <property type="term" value="C:mitochondrion"/>
    <property type="evidence" value="ECO:0007669"/>
    <property type="project" value="TreeGrafter"/>
</dbReference>
<dbReference type="SUPFAM" id="SSF53335">
    <property type="entry name" value="S-adenosyl-L-methionine-dependent methyltransferases"/>
    <property type="match status" value="1"/>
</dbReference>
<accession>A0AAE0BQT0</accession>
<dbReference type="InterPro" id="IPR029063">
    <property type="entry name" value="SAM-dependent_MTases_sf"/>
</dbReference>
<dbReference type="GO" id="GO:0032259">
    <property type="term" value="P:methylation"/>
    <property type="evidence" value="ECO:0007669"/>
    <property type="project" value="UniProtKB-KW"/>
</dbReference>
<dbReference type="PANTHER" id="PTHR13610:SF11">
    <property type="entry name" value="METHYLTRANSFERASE DOMAIN-CONTAINING PROTEIN"/>
    <property type="match status" value="1"/>
</dbReference>
<evidence type="ECO:0000256" key="1">
    <source>
        <dbReference type="ARBA" id="ARBA00010633"/>
    </source>
</evidence>
<dbReference type="AlphaFoldDB" id="A0AAE0BQT0"/>
<feature type="compositionally biased region" description="Acidic residues" evidence="5">
    <location>
        <begin position="296"/>
        <end position="308"/>
    </location>
</feature>
<dbReference type="SUPFAM" id="SSF51197">
    <property type="entry name" value="Clavaminate synthase-like"/>
    <property type="match status" value="1"/>
</dbReference>
<protein>
    <recommendedName>
        <fullName evidence="6">Methyltransferase domain-containing protein</fullName>
    </recommendedName>
</protein>
<evidence type="ECO:0000256" key="5">
    <source>
        <dbReference type="SAM" id="MobiDB-lite"/>
    </source>
</evidence>
<feature type="domain" description="Methyltransferase" evidence="6">
    <location>
        <begin position="364"/>
        <end position="435"/>
    </location>
</feature>
<dbReference type="PANTHER" id="PTHR13610">
    <property type="entry name" value="METHYLTRANSFERASE DOMAIN-CONTAINING PROTEIN"/>
    <property type="match status" value="1"/>
</dbReference>
<dbReference type="Pfam" id="PF13649">
    <property type="entry name" value="Methyltransf_25"/>
    <property type="match status" value="1"/>
</dbReference>
<keyword evidence="3" id="KW-0808">Transferase</keyword>
<dbReference type="Pfam" id="PF05721">
    <property type="entry name" value="PhyH"/>
    <property type="match status" value="1"/>
</dbReference>
<dbReference type="Gene3D" id="3.40.50.150">
    <property type="entry name" value="Vaccinia Virus protein VP39"/>
    <property type="match status" value="1"/>
</dbReference>